<dbReference type="InterPro" id="IPR021109">
    <property type="entry name" value="Peptidase_aspartic_dom_sf"/>
</dbReference>
<keyword evidence="2" id="KW-0472">Membrane</keyword>
<dbReference type="InterPro" id="IPR001584">
    <property type="entry name" value="Integrase_cat-core"/>
</dbReference>
<dbReference type="EMBL" id="GL380306">
    <property type="protein sequence ID" value="EGT52812.1"/>
    <property type="molecule type" value="Genomic_DNA"/>
</dbReference>
<feature type="domain" description="Integrase catalytic" evidence="3">
    <location>
        <begin position="478"/>
        <end position="662"/>
    </location>
</feature>
<dbReference type="InterPro" id="IPR009878">
    <property type="entry name" value="Phlebovirus_G2_fusion"/>
</dbReference>
<evidence type="ECO:0000256" key="2">
    <source>
        <dbReference type="SAM" id="Phobius"/>
    </source>
</evidence>
<evidence type="ECO:0000256" key="1">
    <source>
        <dbReference type="SAM" id="MobiDB-lite"/>
    </source>
</evidence>
<dbReference type="Pfam" id="PF18701">
    <property type="entry name" value="DUF5641"/>
    <property type="match status" value="1"/>
</dbReference>
<dbReference type="Pfam" id="PF07245">
    <property type="entry name" value="Phlebovirus_G2"/>
    <property type="match status" value="1"/>
</dbReference>
<dbReference type="InterPro" id="IPR008737">
    <property type="entry name" value="DUF1758"/>
</dbReference>
<dbReference type="PROSITE" id="PS50994">
    <property type="entry name" value="INTEGRASE"/>
    <property type="match status" value="1"/>
</dbReference>
<dbReference type="InterPro" id="IPR036397">
    <property type="entry name" value="RNaseH_sf"/>
</dbReference>
<dbReference type="Pfam" id="PF05585">
    <property type="entry name" value="DUF1758"/>
    <property type="match status" value="1"/>
</dbReference>
<dbReference type="InParanoid" id="G0PE67"/>
<organism evidence="5">
    <name type="scientific">Caenorhabditis brenneri</name>
    <name type="common">Nematode worm</name>
    <dbReference type="NCBI Taxonomy" id="135651"/>
    <lineage>
        <taxon>Eukaryota</taxon>
        <taxon>Metazoa</taxon>
        <taxon>Ecdysozoa</taxon>
        <taxon>Nematoda</taxon>
        <taxon>Chromadorea</taxon>
        <taxon>Rhabditida</taxon>
        <taxon>Rhabditina</taxon>
        <taxon>Rhabditomorpha</taxon>
        <taxon>Rhabditoidea</taxon>
        <taxon>Rhabditidae</taxon>
        <taxon>Peloderinae</taxon>
        <taxon>Caenorhabditis</taxon>
    </lineage>
</organism>
<dbReference type="InterPro" id="IPR040676">
    <property type="entry name" value="DUF5641"/>
</dbReference>
<dbReference type="OrthoDB" id="5862305at2759"/>
<dbReference type="PANTHER" id="PTHR47331">
    <property type="entry name" value="PHD-TYPE DOMAIN-CONTAINING PROTEIN"/>
    <property type="match status" value="1"/>
</dbReference>
<dbReference type="Gene3D" id="1.10.340.70">
    <property type="match status" value="1"/>
</dbReference>
<dbReference type="PANTHER" id="PTHR47331:SF4">
    <property type="entry name" value="PEPTIDASE S1 DOMAIN-CONTAINING PROTEIN"/>
    <property type="match status" value="1"/>
</dbReference>
<dbReference type="eggNOG" id="KOG0017">
    <property type="taxonomic scope" value="Eukaryota"/>
</dbReference>
<evidence type="ECO:0000259" key="3">
    <source>
        <dbReference type="PROSITE" id="PS50994"/>
    </source>
</evidence>
<keyword evidence="5" id="KW-1185">Reference proteome</keyword>
<dbReference type="InterPro" id="IPR012337">
    <property type="entry name" value="RNaseH-like_sf"/>
</dbReference>
<keyword evidence="2" id="KW-1133">Transmembrane helix</keyword>
<feature type="compositionally biased region" description="Polar residues" evidence="1">
    <location>
        <begin position="809"/>
        <end position="819"/>
    </location>
</feature>
<name>G0PE67_CAEBE</name>
<dbReference type="HOGENOM" id="CLU_246965_0_0_1"/>
<reference evidence="5" key="1">
    <citation type="submission" date="2011-07" db="EMBL/GenBank/DDBJ databases">
        <authorList>
            <consortium name="Caenorhabditis brenneri Sequencing and Analysis Consortium"/>
            <person name="Wilson R.K."/>
        </authorList>
    </citation>
    <scope>NUCLEOTIDE SEQUENCE [LARGE SCALE GENOMIC DNA]</scope>
    <source>
        <strain evidence="5">PB2801</strain>
    </source>
</reference>
<dbReference type="GO" id="GO:0015074">
    <property type="term" value="P:DNA integration"/>
    <property type="evidence" value="ECO:0007669"/>
    <property type="project" value="InterPro"/>
</dbReference>
<dbReference type="GO" id="GO:0003676">
    <property type="term" value="F:nucleic acid binding"/>
    <property type="evidence" value="ECO:0007669"/>
    <property type="project" value="InterPro"/>
</dbReference>
<dbReference type="Pfam" id="PF17921">
    <property type="entry name" value="Integrase_H2C2"/>
    <property type="match status" value="1"/>
</dbReference>
<accession>G0PE67</accession>
<gene>
    <name evidence="4" type="ORF">CAEBREN_32514</name>
</gene>
<protein>
    <recommendedName>
        <fullName evidence="3">Integrase catalytic domain-containing protein</fullName>
    </recommendedName>
</protein>
<evidence type="ECO:0000313" key="5">
    <source>
        <dbReference type="Proteomes" id="UP000008068"/>
    </source>
</evidence>
<dbReference type="SUPFAM" id="SSF53098">
    <property type="entry name" value="Ribonuclease H-like"/>
    <property type="match status" value="1"/>
</dbReference>
<keyword evidence="2" id="KW-0812">Transmembrane</keyword>
<evidence type="ECO:0000313" key="4">
    <source>
        <dbReference type="EMBL" id="EGT52812.1"/>
    </source>
</evidence>
<feature type="transmembrane region" description="Helical" evidence="2">
    <location>
        <begin position="934"/>
        <end position="951"/>
    </location>
</feature>
<dbReference type="Pfam" id="PF05380">
    <property type="entry name" value="Peptidase_A17"/>
    <property type="match status" value="1"/>
</dbReference>
<dbReference type="InterPro" id="IPR008042">
    <property type="entry name" value="Retrotrans_Pao"/>
</dbReference>
<dbReference type="InterPro" id="IPR041588">
    <property type="entry name" value="Integrase_H2C2"/>
</dbReference>
<dbReference type="Gene3D" id="2.40.70.10">
    <property type="entry name" value="Acid Proteases"/>
    <property type="match status" value="1"/>
</dbReference>
<feature type="transmembrane region" description="Helical" evidence="2">
    <location>
        <begin position="894"/>
        <end position="913"/>
    </location>
</feature>
<dbReference type="Gene3D" id="3.30.420.10">
    <property type="entry name" value="Ribonuclease H-like superfamily/Ribonuclease H"/>
    <property type="match status" value="2"/>
</dbReference>
<feature type="compositionally biased region" description="Low complexity" evidence="1">
    <location>
        <begin position="798"/>
        <end position="808"/>
    </location>
</feature>
<dbReference type="Gene3D" id="2.60.98.50">
    <property type="match status" value="1"/>
</dbReference>
<feature type="region of interest" description="Disordered" evidence="1">
    <location>
        <begin position="792"/>
        <end position="823"/>
    </location>
</feature>
<proteinExistence type="predicted"/>
<sequence>MNLCQWFSNSAELNNYIANIQQTPVEDRLQKLLGLPWDTETDELIFNLPKAKSELLTKRRMLQLIASCYDPIGILTPVSLIGKLFFQSIAKKEHAWDTSLNAEQHLEVKKILQNWSGEEWRIPRKLFSGNSLMESNQLELHVFTDSSKAAYGTVAYLRSVSGSHSEAQFLMSKSRVVPIKTNYSIPQLEALAILTGVRLANYCLKECHLKINKTYLWSDSMCSLDSLQKTSTSGSRFVRNRVKQIQEQGENFEFSHVPGKINPADLLTRGVSFEELKKSTLWIQGPDFLHSSDPLPLRSCSLESAIAPTTHLVIADQKPTLDVDYFSSFHRLLRMVMIMIQFITSGKSSTKQRIARSKTLIFRLAQRNNPPSDQTIASLQLQKDNNDDLWMFFGRAIQRPLIFLPHGHVTKLLILHQHEKNNHSSPMFTLSKLRESYWIPNGLSHVKRIIRQCKKCPRFKCRPYEHPPFAAFPGQRILPSKPFQHTGIDYAGPLRVLVNNVVQKVWFILFTCLYSRFVTTEIVMDMTTSNFLHALRRLSAQFGTPETIICDNAQQFHLLHDVIQVVKNQMTNSVTIDSITLPDFRFITPHSPWEGGIYERMIGLIKESLVRAGSTKRMFGLEELRTTLAECTNVVNCRPLTYISSDDDIFPLRPIDFIRPHHHSTGSLLAPTSNLDFSDQIPSRRNLIEEWEQLSTITEEFRRRWNREYIQVLQERKECQHKQVNPQKILPKIGDVVLIHQPTTNAATWPLGKIEEVKERSAIVKNGKTKRSVEYPWKLLFPLETSNLDTFEAKKDSSSAPSTTETAANDSTGQQNEPTRTLRRSTRKITPTNFFTGLAILSLVAVTSAEEASSTIPSTTNSLSREEKESTWFYVPSWTMIFFAIFLFCGLQGFITATLCINCICTWILFIVSKLSQLFHQCFSCIWKICRRRTSESTILIVLFFLVQGITSCNEIASLQATDAVCAQSKEGQHCLINKVVTLNLRADAQMGCFNIKEANNKSEETIVKIKALSISSTCNERTHHFTREFTINHEYTHRCAGVGSCVGNTCENLNEQDSVPEISQMAMDGPGFSSCYGACGCITCDWCVSCSPSCIFSRLYWGYQRRNQNRRFQNNPQQTHVATAVEDSTDTTEVVTHTVVSVVNNEEKQTSQTTMETIAEVDESKDNSPDHSTVIMMTADLPIMDKDGNEHIGTVFFDTGSNISYITKNFSDKLQLTPTGQKKLNVSTFASKESRSLLSNVFNVSIKNKKITTNVNLCEVPHIASNIITATVDKNILEQLLLDEPAEIHRQQKEVDILIGVESQLQILGQVSTIRLSNGLQLNLTDAGPILSGQESKIPPINNCTFTAINNQADEDQLCQQLNKFWSLETIGILDNNPTARADEEVNDFFRQTTTRDPGGRFIVRLPYKQKQKIPSNRTLALGQLQSIVRRLKQDSEPTQEVHLAIDRMTGRYCAIKEMNRLSDSPFFIKLLEVFTNKKKESVTGYLICHNRWPHENRRVCLRQKAVRDGKKLYDKVGSRFYMTPERLTTGVSDSS</sequence>
<dbReference type="STRING" id="135651.G0PE67"/>
<dbReference type="Proteomes" id="UP000008068">
    <property type="component" value="Unassembled WGS sequence"/>
</dbReference>